<dbReference type="GO" id="GO:0005886">
    <property type="term" value="C:plasma membrane"/>
    <property type="evidence" value="ECO:0007669"/>
    <property type="project" value="TreeGrafter"/>
</dbReference>
<evidence type="ECO:0000256" key="4">
    <source>
        <dbReference type="ARBA" id="ARBA00022692"/>
    </source>
</evidence>
<evidence type="ECO:0000256" key="5">
    <source>
        <dbReference type="ARBA" id="ARBA00022989"/>
    </source>
</evidence>
<reference evidence="9" key="1">
    <citation type="journal article" date="2014" name="Int. J. Syst. Evol. Microbiol.">
        <title>Complete genome sequence of Corynebacterium casei LMG S-19264T (=DSM 44701T), isolated from a smear-ripened cheese.</title>
        <authorList>
            <consortium name="US DOE Joint Genome Institute (JGI-PGF)"/>
            <person name="Walter F."/>
            <person name="Albersmeier A."/>
            <person name="Kalinowski J."/>
            <person name="Ruckert C."/>
        </authorList>
    </citation>
    <scope>NUCLEOTIDE SEQUENCE</scope>
    <source>
        <strain evidence="9">CGMCC 1.15371</strain>
    </source>
</reference>
<proteinExistence type="predicted"/>
<dbReference type="Gene3D" id="3.90.550.10">
    <property type="entry name" value="Spore Coat Polysaccharide Biosynthesis Protein SpsA, Chain A"/>
    <property type="match status" value="1"/>
</dbReference>
<protein>
    <submittedName>
        <fullName evidence="9">Glycosyl transferase</fullName>
    </submittedName>
</protein>
<keyword evidence="5 7" id="KW-1133">Transmembrane helix</keyword>
<accession>A0A8J2VNT3</accession>
<keyword evidence="2" id="KW-0328">Glycosyltransferase</keyword>
<dbReference type="CDD" id="cd04187">
    <property type="entry name" value="DPM1_like_bac"/>
    <property type="match status" value="1"/>
</dbReference>
<evidence type="ECO:0000313" key="9">
    <source>
        <dbReference type="EMBL" id="GGE34121.1"/>
    </source>
</evidence>
<feature type="transmembrane region" description="Helical" evidence="7">
    <location>
        <begin position="265"/>
        <end position="287"/>
    </location>
</feature>
<dbReference type="Proteomes" id="UP000628775">
    <property type="component" value="Unassembled WGS sequence"/>
</dbReference>
<gene>
    <name evidence="9" type="ORF">GCM10011391_11050</name>
</gene>
<dbReference type="SUPFAM" id="SSF53448">
    <property type="entry name" value="Nucleotide-diphospho-sugar transferases"/>
    <property type="match status" value="1"/>
</dbReference>
<feature type="domain" description="Glycosyltransferase 2-like" evidence="8">
    <location>
        <begin position="6"/>
        <end position="165"/>
    </location>
</feature>
<evidence type="ECO:0000259" key="8">
    <source>
        <dbReference type="Pfam" id="PF00535"/>
    </source>
</evidence>
<dbReference type="AlphaFoldDB" id="A0A8J2VNT3"/>
<dbReference type="Pfam" id="PF00535">
    <property type="entry name" value="Glycos_transf_2"/>
    <property type="match status" value="1"/>
</dbReference>
<feature type="transmembrane region" description="Helical" evidence="7">
    <location>
        <begin position="231"/>
        <end position="253"/>
    </location>
</feature>
<keyword evidence="6 7" id="KW-0472">Membrane</keyword>
<keyword evidence="3 9" id="KW-0808">Transferase</keyword>
<comment type="caution">
    <text evidence="9">The sequence shown here is derived from an EMBL/GenBank/DDBJ whole genome shotgun (WGS) entry which is preliminary data.</text>
</comment>
<dbReference type="GO" id="GO:0016757">
    <property type="term" value="F:glycosyltransferase activity"/>
    <property type="evidence" value="ECO:0007669"/>
    <property type="project" value="UniProtKB-KW"/>
</dbReference>
<evidence type="ECO:0000256" key="7">
    <source>
        <dbReference type="SAM" id="Phobius"/>
    </source>
</evidence>
<comment type="subcellular location">
    <subcellularLocation>
        <location evidence="1">Membrane</location>
        <topology evidence="1">Multi-pass membrane protein</topology>
    </subcellularLocation>
</comment>
<evidence type="ECO:0000256" key="2">
    <source>
        <dbReference type="ARBA" id="ARBA00022676"/>
    </source>
</evidence>
<keyword evidence="4 7" id="KW-0812">Transmembrane</keyword>
<name>A0A8J2VNT3_9BACL</name>
<evidence type="ECO:0000313" key="10">
    <source>
        <dbReference type="Proteomes" id="UP000628775"/>
    </source>
</evidence>
<dbReference type="PANTHER" id="PTHR48090">
    <property type="entry name" value="UNDECAPRENYL-PHOSPHATE 4-DEOXY-4-FORMAMIDO-L-ARABINOSE TRANSFERASE-RELATED"/>
    <property type="match status" value="1"/>
</dbReference>
<dbReference type="PANTHER" id="PTHR48090:SF1">
    <property type="entry name" value="PROPHAGE BACTOPRENOL GLUCOSYL TRANSFERASE HOMOLOG"/>
    <property type="match status" value="1"/>
</dbReference>
<sequence>MNPTISVVTPVYGCDGCLKELYTRIKQAVEAISPSFEIIMVNDESPDPSWQTIQALAKKDARVKGIALSRNFGQHSAITAGLDYSTGDWVVVMDCDLQDQPEEIKSLYYKAQEGYDIVFARRAKRKDTWLKRMQSKLFYKVYDYFTEGTTDASIANFSICSRSVVDQLCLLREKSRSYPLFLKWLGFKWTVIDVKHAARGEGKSSYNWSKLINLAIDSIVSQSNKPLRLSITFGFGIALFSLIYGLFLIYKYFFLYQPVAGWTSVMVSLYFLGGLTFANLGIIGLYIGKIFDETKDRPLYVVRTKIGFDQGYEPLLTTHEKKKG</sequence>
<evidence type="ECO:0000256" key="6">
    <source>
        <dbReference type="ARBA" id="ARBA00023136"/>
    </source>
</evidence>
<dbReference type="InterPro" id="IPR029044">
    <property type="entry name" value="Nucleotide-diphossugar_trans"/>
</dbReference>
<evidence type="ECO:0000256" key="1">
    <source>
        <dbReference type="ARBA" id="ARBA00004141"/>
    </source>
</evidence>
<dbReference type="InterPro" id="IPR001173">
    <property type="entry name" value="Glyco_trans_2-like"/>
</dbReference>
<keyword evidence="10" id="KW-1185">Reference proteome</keyword>
<dbReference type="RefSeq" id="WP_188690326.1">
    <property type="nucleotide sequence ID" value="NZ_BMIR01000003.1"/>
</dbReference>
<dbReference type="InterPro" id="IPR050256">
    <property type="entry name" value="Glycosyltransferase_2"/>
</dbReference>
<organism evidence="9 10">
    <name type="scientific">Pullulanibacillus camelliae</name>
    <dbReference type="NCBI Taxonomy" id="1707096"/>
    <lineage>
        <taxon>Bacteria</taxon>
        <taxon>Bacillati</taxon>
        <taxon>Bacillota</taxon>
        <taxon>Bacilli</taxon>
        <taxon>Bacillales</taxon>
        <taxon>Sporolactobacillaceae</taxon>
        <taxon>Pullulanibacillus</taxon>
    </lineage>
</organism>
<reference evidence="9" key="2">
    <citation type="submission" date="2020-09" db="EMBL/GenBank/DDBJ databases">
        <authorList>
            <person name="Sun Q."/>
            <person name="Zhou Y."/>
        </authorList>
    </citation>
    <scope>NUCLEOTIDE SEQUENCE</scope>
    <source>
        <strain evidence="9">CGMCC 1.15371</strain>
    </source>
</reference>
<evidence type="ECO:0000256" key="3">
    <source>
        <dbReference type="ARBA" id="ARBA00022679"/>
    </source>
</evidence>
<dbReference type="EMBL" id="BMIR01000003">
    <property type="protein sequence ID" value="GGE34121.1"/>
    <property type="molecule type" value="Genomic_DNA"/>
</dbReference>